<dbReference type="InterPro" id="IPR010213">
    <property type="entry name" value="TF_NusA"/>
</dbReference>
<dbReference type="PROSITE" id="PS50084">
    <property type="entry name" value="KH_TYPE_1"/>
    <property type="match status" value="1"/>
</dbReference>
<dbReference type="RefSeq" id="WP_132017566.1">
    <property type="nucleotide sequence ID" value="NZ_SLUN01000053.1"/>
</dbReference>
<dbReference type="OrthoDB" id="9807233at2"/>
<organism evidence="10 11">
    <name type="scientific">Hydrogenispora ethanolica</name>
    <dbReference type="NCBI Taxonomy" id="1082276"/>
    <lineage>
        <taxon>Bacteria</taxon>
        <taxon>Bacillati</taxon>
        <taxon>Bacillota</taxon>
        <taxon>Hydrogenispora</taxon>
    </lineage>
</organism>
<dbReference type="EMBL" id="SLUN01000053">
    <property type="protein sequence ID" value="TCL55856.1"/>
    <property type="molecule type" value="Genomic_DNA"/>
</dbReference>
<dbReference type="Pfam" id="PF13184">
    <property type="entry name" value="KH_NusA_1st"/>
    <property type="match status" value="1"/>
</dbReference>
<dbReference type="SMART" id="SM00322">
    <property type="entry name" value="KH"/>
    <property type="match status" value="2"/>
</dbReference>
<dbReference type="InterPro" id="IPR036555">
    <property type="entry name" value="NusA_N_sf"/>
</dbReference>
<feature type="domain" description="S1 motif" evidence="9">
    <location>
        <begin position="135"/>
        <end position="199"/>
    </location>
</feature>
<dbReference type="CDD" id="cd04455">
    <property type="entry name" value="S1_NusA"/>
    <property type="match status" value="1"/>
</dbReference>
<dbReference type="PROSITE" id="PS50126">
    <property type="entry name" value="S1"/>
    <property type="match status" value="1"/>
</dbReference>
<keyword evidence="1 7" id="KW-0806">Transcription termination</keyword>
<keyword evidence="6 7" id="KW-0804">Transcription</keyword>
<dbReference type="SUPFAM" id="SSF54814">
    <property type="entry name" value="Prokaryotic type KH domain (KH-domain type II)"/>
    <property type="match status" value="2"/>
</dbReference>
<dbReference type="NCBIfam" id="TIGR01953">
    <property type="entry name" value="NusA"/>
    <property type="match status" value="1"/>
</dbReference>
<evidence type="ECO:0000256" key="4">
    <source>
        <dbReference type="ARBA" id="ARBA00022884"/>
    </source>
</evidence>
<proteinExistence type="inferred from homology"/>
<keyword evidence="3 7" id="KW-0889">Transcription antitermination</keyword>
<dbReference type="FunFam" id="3.30.300.20:FF:000005">
    <property type="entry name" value="Transcription termination/antitermination protein NusA"/>
    <property type="match status" value="1"/>
</dbReference>
<keyword evidence="2 7" id="KW-0963">Cytoplasm</keyword>
<feature type="compositionally biased region" description="Low complexity" evidence="8">
    <location>
        <begin position="416"/>
        <end position="426"/>
    </location>
</feature>
<comment type="subunit">
    <text evidence="7">Monomer. Binds directly to the core enzyme of the DNA-dependent RNA polymerase and to nascent RNA.</text>
</comment>
<dbReference type="InterPro" id="IPR012340">
    <property type="entry name" value="NA-bd_OB-fold"/>
</dbReference>
<dbReference type="Pfam" id="PF26594">
    <property type="entry name" value="KH_NusA_2nd"/>
    <property type="match status" value="1"/>
</dbReference>
<evidence type="ECO:0000256" key="5">
    <source>
        <dbReference type="ARBA" id="ARBA00023015"/>
    </source>
</evidence>
<dbReference type="InterPro" id="IPR030842">
    <property type="entry name" value="TF_NusA_bacterial"/>
</dbReference>
<evidence type="ECO:0000256" key="2">
    <source>
        <dbReference type="ARBA" id="ARBA00022490"/>
    </source>
</evidence>
<dbReference type="CDD" id="cd22529">
    <property type="entry name" value="KH-II_NusA_rpt2"/>
    <property type="match status" value="1"/>
</dbReference>
<dbReference type="CDD" id="cd02134">
    <property type="entry name" value="KH-II_NusA_rpt1"/>
    <property type="match status" value="1"/>
</dbReference>
<comment type="similarity">
    <text evidence="7">Belongs to the NusA family.</text>
</comment>
<evidence type="ECO:0000313" key="11">
    <source>
        <dbReference type="Proteomes" id="UP000295008"/>
    </source>
</evidence>
<feature type="region of interest" description="Disordered" evidence="8">
    <location>
        <begin position="477"/>
        <end position="500"/>
    </location>
</feature>
<comment type="subcellular location">
    <subcellularLocation>
        <location evidence="7">Cytoplasm</location>
    </subcellularLocation>
</comment>
<dbReference type="Pfam" id="PF00575">
    <property type="entry name" value="S1"/>
    <property type="match status" value="1"/>
</dbReference>
<feature type="region of interest" description="Disordered" evidence="8">
    <location>
        <begin position="393"/>
        <end position="432"/>
    </location>
</feature>
<gene>
    <name evidence="7" type="primary">nusA</name>
    <name evidence="10" type="ORF">EDC14_105320</name>
</gene>
<dbReference type="FunFam" id="2.40.50.140:FF:000058">
    <property type="entry name" value="Transcription termination/antitermination protein NusA"/>
    <property type="match status" value="1"/>
</dbReference>
<dbReference type="InterPro" id="IPR003029">
    <property type="entry name" value="S1_domain"/>
</dbReference>
<dbReference type="SMART" id="SM00316">
    <property type="entry name" value="S1"/>
    <property type="match status" value="1"/>
</dbReference>
<evidence type="ECO:0000256" key="3">
    <source>
        <dbReference type="ARBA" id="ARBA00022814"/>
    </source>
</evidence>
<evidence type="ECO:0000313" key="10">
    <source>
        <dbReference type="EMBL" id="TCL55856.1"/>
    </source>
</evidence>
<protein>
    <recommendedName>
        <fullName evidence="7">Transcription termination/antitermination protein NusA</fullName>
    </recommendedName>
</protein>
<dbReference type="InterPro" id="IPR015946">
    <property type="entry name" value="KH_dom-like_a/b"/>
</dbReference>
<dbReference type="FunFam" id="3.30.300.20:FF:000002">
    <property type="entry name" value="Transcription termination/antitermination protein NusA"/>
    <property type="match status" value="1"/>
</dbReference>
<dbReference type="Gene3D" id="3.30.300.20">
    <property type="match status" value="2"/>
</dbReference>
<dbReference type="AlphaFoldDB" id="A0A4R1QPV5"/>
<dbReference type="GO" id="GO:0003723">
    <property type="term" value="F:RNA binding"/>
    <property type="evidence" value="ECO:0007669"/>
    <property type="project" value="UniProtKB-UniRule"/>
</dbReference>
<evidence type="ECO:0000256" key="7">
    <source>
        <dbReference type="HAMAP-Rule" id="MF_00945"/>
    </source>
</evidence>
<dbReference type="PANTHER" id="PTHR22648:SF0">
    <property type="entry name" value="TRANSCRIPTION TERMINATION_ANTITERMINATION PROTEIN NUSA"/>
    <property type="match status" value="1"/>
</dbReference>
<dbReference type="InterPro" id="IPR025249">
    <property type="entry name" value="TF_NusA_KH_1st"/>
</dbReference>
<reference evidence="10 11" key="1">
    <citation type="submission" date="2019-03" db="EMBL/GenBank/DDBJ databases">
        <title>Genomic Encyclopedia of Type Strains, Phase IV (KMG-IV): sequencing the most valuable type-strain genomes for metagenomic binning, comparative biology and taxonomic classification.</title>
        <authorList>
            <person name="Goeker M."/>
        </authorList>
    </citation>
    <scope>NUCLEOTIDE SEQUENCE [LARGE SCALE GENOMIC DNA]</scope>
    <source>
        <strain evidence="10 11">LX-B</strain>
    </source>
</reference>
<keyword evidence="5 7" id="KW-0805">Transcription regulation</keyword>
<dbReference type="InterPro" id="IPR013735">
    <property type="entry name" value="TF_NusA_N"/>
</dbReference>
<keyword evidence="4 7" id="KW-0694">RNA-binding</keyword>
<dbReference type="Proteomes" id="UP000295008">
    <property type="component" value="Unassembled WGS sequence"/>
</dbReference>
<dbReference type="PANTHER" id="PTHR22648">
    <property type="entry name" value="TRANSCRIPTION TERMINATION FACTOR NUSA"/>
    <property type="match status" value="1"/>
</dbReference>
<dbReference type="Pfam" id="PF08529">
    <property type="entry name" value="NusA_N"/>
    <property type="match status" value="1"/>
</dbReference>
<evidence type="ECO:0000256" key="6">
    <source>
        <dbReference type="ARBA" id="ARBA00023163"/>
    </source>
</evidence>
<accession>A0A4R1QPV5</accession>
<feature type="compositionally biased region" description="Basic and acidic residues" evidence="8">
    <location>
        <begin position="477"/>
        <end position="486"/>
    </location>
</feature>
<name>A0A4R1QPV5_HYDET</name>
<evidence type="ECO:0000256" key="1">
    <source>
        <dbReference type="ARBA" id="ARBA00022472"/>
    </source>
</evidence>
<dbReference type="Gene3D" id="2.40.50.140">
    <property type="entry name" value="Nucleic acid-binding proteins"/>
    <property type="match status" value="1"/>
</dbReference>
<dbReference type="GO" id="GO:0006353">
    <property type="term" value="P:DNA-templated transcription termination"/>
    <property type="evidence" value="ECO:0007669"/>
    <property type="project" value="UniProtKB-UniRule"/>
</dbReference>
<sequence>MNHEFLDALEQIEKEKGISKEILLDAIETALASAYKRDQKVAQSIEVRVDPETGAFHVYTHKTVVEEVEDDKNEIDLAEAQKINPIYELGDLVEFEIFPKEFGRIAAQTAKQVVVQRIREAERSIIYDEFVNRVGDLITGVVQRFEQRNLFVDLGRIEGILPSNEQMPTEHYEPGTRLKTFVVEVKKTTKGPQVLLSRTRPGLLKRLFELEVPEIQDGIVEIKSVSREPGFRSKIAVYSRDHQIDPVGACVGNRGIRVQMIVRELKGEKIDIIPWSSDPIEFIINALSPAKVSDVKILPSKKTAIVIVPDFQLSLAIGKEGQNARLAAKLTGWKIDIKSETQAAEQSELIDKLVCEELGFKEPVTEQVSAQPPAAVEPEPEENVAEVVGQEEMTEVQQDEASAPNLDAEEAELEPEPGYVEEPVFVSPADEEEETVVKKKAKKSKAAPKHLARVELDDEPISLDDGYFFSDVLGDRQSKKEEKALPEETPAIPVNSENEGPGFTIGLLLGEELKKPAKEKGAKKGDK</sequence>
<dbReference type="SUPFAM" id="SSF50249">
    <property type="entry name" value="Nucleic acid-binding proteins"/>
    <property type="match status" value="1"/>
</dbReference>
<keyword evidence="11" id="KW-1185">Reference proteome</keyword>
<comment type="function">
    <text evidence="7">Participates in both transcription termination and antitermination.</text>
</comment>
<dbReference type="FunFam" id="3.30.1480.10:FF:000002">
    <property type="entry name" value="Transcription termination/antitermination protein NusA"/>
    <property type="match status" value="1"/>
</dbReference>
<dbReference type="HAMAP" id="MF_00945_B">
    <property type="entry name" value="NusA_B"/>
    <property type="match status" value="1"/>
</dbReference>
<dbReference type="Gene3D" id="3.30.1480.10">
    <property type="entry name" value="NusA, N-terminal domain"/>
    <property type="match status" value="1"/>
</dbReference>
<dbReference type="InterPro" id="IPR009019">
    <property type="entry name" value="KH_sf_prok-type"/>
</dbReference>
<dbReference type="GO" id="GO:0031564">
    <property type="term" value="P:transcription antitermination"/>
    <property type="evidence" value="ECO:0007669"/>
    <property type="project" value="UniProtKB-UniRule"/>
</dbReference>
<comment type="caution">
    <text evidence="10">The sequence shown here is derived from an EMBL/GenBank/DDBJ whole genome shotgun (WGS) entry which is preliminary data.</text>
</comment>
<evidence type="ECO:0000259" key="9">
    <source>
        <dbReference type="PROSITE" id="PS50126"/>
    </source>
</evidence>
<dbReference type="GO" id="GO:0003700">
    <property type="term" value="F:DNA-binding transcription factor activity"/>
    <property type="evidence" value="ECO:0007669"/>
    <property type="project" value="InterPro"/>
</dbReference>
<dbReference type="GO" id="GO:0005829">
    <property type="term" value="C:cytosol"/>
    <property type="evidence" value="ECO:0007669"/>
    <property type="project" value="TreeGrafter"/>
</dbReference>
<dbReference type="SUPFAM" id="SSF69705">
    <property type="entry name" value="Transcription factor NusA, N-terminal domain"/>
    <property type="match status" value="1"/>
</dbReference>
<dbReference type="InterPro" id="IPR004087">
    <property type="entry name" value="KH_dom"/>
</dbReference>
<dbReference type="InterPro" id="IPR058582">
    <property type="entry name" value="KH_NusA_2nd"/>
</dbReference>
<evidence type="ECO:0000256" key="8">
    <source>
        <dbReference type="SAM" id="MobiDB-lite"/>
    </source>
</evidence>